<organism evidence="2 3">
    <name type="scientific">Meloidogyne enterolobii</name>
    <name type="common">Root-knot nematode worm</name>
    <name type="synonym">Meloidogyne mayaguensis</name>
    <dbReference type="NCBI Taxonomy" id="390850"/>
    <lineage>
        <taxon>Eukaryota</taxon>
        <taxon>Metazoa</taxon>
        <taxon>Ecdysozoa</taxon>
        <taxon>Nematoda</taxon>
        <taxon>Chromadorea</taxon>
        <taxon>Rhabditida</taxon>
        <taxon>Tylenchina</taxon>
        <taxon>Tylenchomorpha</taxon>
        <taxon>Tylenchoidea</taxon>
        <taxon>Meloidogynidae</taxon>
        <taxon>Meloidogyninae</taxon>
        <taxon>Meloidogyne</taxon>
    </lineage>
</organism>
<protein>
    <submittedName>
        <fullName evidence="2">Uncharacterized protein</fullName>
    </submittedName>
</protein>
<feature type="compositionally biased region" description="Polar residues" evidence="1">
    <location>
        <begin position="63"/>
        <end position="73"/>
    </location>
</feature>
<dbReference type="Proteomes" id="UP000580250">
    <property type="component" value="Unassembled WGS sequence"/>
</dbReference>
<sequence length="170" mass="18945">MVSAAVIARAFVANQQEASRRAALAVEAEENKINNGGITLIDHLRVAARASVAGSTRRETIRRTQSMKSTPKSPTEIDVGITRTASSSTERNPKKKKKKKKGFLEFGPLRFISSPKDEGKRLRPTTTSLQRQDTIGIQKPGLRAMLYGLTLKMEREEKLQKKLTRKREGN</sequence>
<dbReference type="AlphaFoldDB" id="A0A6V7U0J0"/>
<dbReference type="EMBL" id="CAJEWN010000023">
    <property type="protein sequence ID" value="CAD2139417.1"/>
    <property type="molecule type" value="Genomic_DNA"/>
</dbReference>
<gene>
    <name evidence="2" type="ORF">MENT_LOCUS6131</name>
</gene>
<proteinExistence type="predicted"/>
<evidence type="ECO:0000313" key="2">
    <source>
        <dbReference type="EMBL" id="CAD2139417.1"/>
    </source>
</evidence>
<accession>A0A6V7U0J0</accession>
<evidence type="ECO:0000313" key="3">
    <source>
        <dbReference type="Proteomes" id="UP000580250"/>
    </source>
</evidence>
<reference evidence="2 3" key="1">
    <citation type="submission" date="2020-08" db="EMBL/GenBank/DDBJ databases">
        <authorList>
            <person name="Koutsovoulos G."/>
            <person name="Danchin GJ E."/>
        </authorList>
    </citation>
    <scope>NUCLEOTIDE SEQUENCE [LARGE SCALE GENOMIC DNA]</scope>
</reference>
<feature type="region of interest" description="Disordered" evidence="1">
    <location>
        <begin position="55"/>
        <end position="102"/>
    </location>
</feature>
<name>A0A6V7U0J0_MELEN</name>
<comment type="caution">
    <text evidence="2">The sequence shown here is derived from an EMBL/GenBank/DDBJ whole genome shotgun (WGS) entry which is preliminary data.</text>
</comment>
<dbReference type="OrthoDB" id="5895816at2759"/>
<evidence type="ECO:0000256" key="1">
    <source>
        <dbReference type="SAM" id="MobiDB-lite"/>
    </source>
</evidence>